<accession>A0A1R0GZF6</accession>
<keyword evidence="1" id="KW-0472">Membrane</keyword>
<gene>
    <name evidence="2" type="ORF">AYI68_g3580</name>
</gene>
<dbReference type="Proteomes" id="UP000187455">
    <property type="component" value="Unassembled WGS sequence"/>
</dbReference>
<dbReference type="AlphaFoldDB" id="A0A1R0GZF6"/>
<keyword evidence="1" id="KW-1133">Transmembrane helix</keyword>
<organism evidence="2 3">
    <name type="scientific">Smittium mucronatum</name>
    <dbReference type="NCBI Taxonomy" id="133383"/>
    <lineage>
        <taxon>Eukaryota</taxon>
        <taxon>Fungi</taxon>
        <taxon>Fungi incertae sedis</taxon>
        <taxon>Zoopagomycota</taxon>
        <taxon>Kickxellomycotina</taxon>
        <taxon>Harpellomycetes</taxon>
        <taxon>Harpellales</taxon>
        <taxon>Legeriomycetaceae</taxon>
        <taxon>Smittium</taxon>
    </lineage>
</organism>
<evidence type="ECO:0000313" key="3">
    <source>
        <dbReference type="Proteomes" id="UP000187455"/>
    </source>
</evidence>
<keyword evidence="3" id="KW-1185">Reference proteome</keyword>
<evidence type="ECO:0000313" key="2">
    <source>
        <dbReference type="EMBL" id="OLY82302.1"/>
    </source>
</evidence>
<keyword evidence="1" id="KW-0812">Transmembrane</keyword>
<name>A0A1R0GZF6_9FUNG</name>
<feature type="transmembrane region" description="Helical" evidence="1">
    <location>
        <begin position="34"/>
        <end position="53"/>
    </location>
</feature>
<reference evidence="2 3" key="1">
    <citation type="journal article" date="2016" name="Mol. Biol. Evol.">
        <title>Genome-Wide Survey of Gut Fungi (Harpellales) Reveals the First Horizontally Transferred Ubiquitin Gene from a Mosquito Host.</title>
        <authorList>
            <person name="Wang Y."/>
            <person name="White M.M."/>
            <person name="Kvist S."/>
            <person name="Moncalvo J.M."/>
        </authorList>
    </citation>
    <scope>NUCLEOTIDE SEQUENCE [LARGE SCALE GENOMIC DNA]</scope>
    <source>
        <strain evidence="2 3">ALG-7-W6</strain>
    </source>
</reference>
<evidence type="ECO:0000256" key="1">
    <source>
        <dbReference type="SAM" id="Phobius"/>
    </source>
</evidence>
<protein>
    <submittedName>
        <fullName evidence="2">Uncharacterized protein</fullName>
    </submittedName>
</protein>
<proteinExistence type="predicted"/>
<comment type="caution">
    <text evidence="2">The sequence shown here is derived from an EMBL/GenBank/DDBJ whole genome shotgun (WGS) entry which is preliminary data.</text>
</comment>
<sequence length="98" mass="11427">MSIYIPTKIHIYLNRTNSLPLSNMSHQPRHRKLVFVYGKVFSMISMYLLGLLLESGSMSCRLDRNLDDCESSNCRFPTFHMLKVSKVFRISEESVMVH</sequence>
<dbReference type="EMBL" id="LSSL01001665">
    <property type="protein sequence ID" value="OLY82302.1"/>
    <property type="molecule type" value="Genomic_DNA"/>
</dbReference>